<dbReference type="PATRIC" id="fig|281456.6.peg.829"/>
<dbReference type="InterPro" id="IPR000515">
    <property type="entry name" value="MetI-like"/>
</dbReference>
<feature type="transmembrane region" description="Helical" evidence="8">
    <location>
        <begin position="16"/>
        <end position="40"/>
    </location>
</feature>
<dbReference type="Pfam" id="PF00528">
    <property type="entry name" value="BPD_transp_1"/>
    <property type="match status" value="1"/>
</dbReference>
<evidence type="ECO:0000256" key="1">
    <source>
        <dbReference type="ARBA" id="ARBA00004651"/>
    </source>
</evidence>
<keyword evidence="5 8" id="KW-0812">Transmembrane</keyword>
<dbReference type="NCBIfam" id="NF008049">
    <property type="entry name" value="PRK10782.1"/>
    <property type="match status" value="1"/>
</dbReference>
<evidence type="ECO:0000256" key="8">
    <source>
        <dbReference type="RuleBase" id="RU363032"/>
    </source>
</evidence>
<evidence type="ECO:0000256" key="7">
    <source>
        <dbReference type="ARBA" id="ARBA00023136"/>
    </source>
</evidence>
<dbReference type="InterPro" id="IPR051322">
    <property type="entry name" value="AA_ABC_Transporter_Permease"/>
</dbReference>
<feature type="domain" description="ABC transmembrane type-1" evidence="9">
    <location>
        <begin position="13"/>
        <end position="207"/>
    </location>
</feature>
<evidence type="ECO:0000256" key="5">
    <source>
        <dbReference type="ARBA" id="ARBA00022692"/>
    </source>
</evidence>
<feature type="transmembrane region" description="Helical" evidence="8">
    <location>
        <begin position="52"/>
        <end position="76"/>
    </location>
</feature>
<dbReference type="RefSeq" id="WP_013121111.1">
    <property type="nucleotide sequence ID" value="NZ_LGTE01000003.1"/>
</dbReference>
<dbReference type="PANTHER" id="PTHR30450">
    <property type="entry name" value="ABC TRANSPORTER PERMEASE"/>
    <property type="match status" value="1"/>
</dbReference>
<feature type="transmembrane region" description="Helical" evidence="8">
    <location>
        <begin position="188"/>
        <end position="210"/>
    </location>
</feature>
<evidence type="ECO:0000259" key="9">
    <source>
        <dbReference type="PROSITE" id="PS50928"/>
    </source>
</evidence>
<comment type="subcellular location">
    <subcellularLocation>
        <location evidence="1 8">Cell membrane</location>
        <topology evidence="1 8">Multi-pass membrane protein</topology>
    </subcellularLocation>
</comment>
<dbReference type="AlphaFoldDB" id="A0A0L6W665"/>
<dbReference type="Gene3D" id="1.10.3720.10">
    <property type="entry name" value="MetI-like"/>
    <property type="match status" value="1"/>
</dbReference>
<name>A0A0L6W665_9FIRM</name>
<dbReference type="Proteomes" id="UP000037175">
    <property type="component" value="Unassembled WGS sequence"/>
</dbReference>
<dbReference type="GO" id="GO:0005886">
    <property type="term" value="C:plasma membrane"/>
    <property type="evidence" value="ECO:0007669"/>
    <property type="project" value="UniProtKB-SubCell"/>
</dbReference>
<dbReference type="InterPro" id="IPR035906">
    <property type="entry name" value="MetI-like_sf"/>
</dbReference>
<evidence type="ECO:0000313" key="11">
    <source>
        <dbReference type="Proteomes" id="UP000037175"/>
    </source>
</evidence>
<sequence length="219" mass="23605">MPAETWQLIYNGTLETLYMTTVSLILSYLVGLPLGIALVTTEEGHILENRPVNQVLSAVVNAARSVPFIILMVAVIPITRAITGTTIGTTAAIVPLVIGAIPFVGRMVETSLKEVDRGIVEAALAMGASPWQIIYKVLIPEVIPSLVLGATITFITLIGYSAMAGFIGGGGLGDIAVRYGYYRYKTDIMIYTVFLLLVMVQLIQSLGNYASRKLNKKVK</sequence>
<keyword evidence="7 8" id="KW-0472">Membrane</keyword>
<evidence type="ECO:0000313" key="10">
    <source>
        <dbReference type="EMBL" id="KNZ70599.1"/>
    </source>
</evidence>
<evidence type="ECO:0000256" key="2">
    <source>
        <dbReference type="ARBA" id="ARBA00007069"/>
    </source>
</evidence>
<evidence type="ECO:0000256" key="6">
    <source>
        <dbReference type="ARBA" id="ARBA00022989"/>
    </source>
</evidence>
<evidence type="ECO:0000256" key="4">
    <source>
        <dbReference type="ARBA" id="ARBA00022475"/>
    </source>
</evidence>
<feature type="transmembrane region" description="Helical" evidence="8">
    <location>
        <begin position="82"/>
        <end position="104"/>
    </location>
</feature>
<keyword evidence="11" id="KW-1185">Reference proteome</keyword>
<dbReference type="CDD" id="cd06261">
    <property type="entry name" value="TM_PBP2"/>
    <property type="match status" value="1"/>
</dbReference>
<dbReference type="SUPFAM" id="SSF161098">
    <property type="entry name" value="MetI-like"/>
    <property type="match status" value="1"/>
</dbReference>
<dbReference type="PANTHER" id="PTHR30450:SF1">
    <property type="entry name" value="D-METHIONINE TRANSPORT SYSTEM PERMEASE PROTEIN METI-RELATED"/>
    <property type="match status" value="1"/>
</dbReference>
<feature type="transmembrane region" description="Helical" evidence="8">
    <location>
        <begin position="146"/>
        <end position="168"/>
    </location>
</feature>
<dbReference type="PROSITE" id="PS50928">
    <property type="entry name" value="ABC_TM1"/>
    <property type="match status" value="1"/>
</dbReference>
<protein>
    <submittedName>
        <fullName evidence="10">Binding-protein-dependent transport system inner membrane protein</fullName>
    </submittedName>
</protein>
<comment type="caution">
    <text evidence="10">The sequence shown here is derived from an EMBL/GenBank/DDBJ whole genome shotgun (WGS) entry which is preliminary data.</text>
</comment>
<proteinExistence type="inferred from homology"/>
<keyword evidence="6 8" id="KW-1133">Transmembrane helix</keyword>
<gene>
    <name evidence="10" type="ORF">Tfer_0783</name>
</gene>
<organism evidence="10 11">
    <name type="scientific">Thermincola ferriacetica</name>
    <dbReference type="NCBI Taxonomy" id="281456"/>
    <lineage>
        <taxon>Bacteria</taxon>
        <taxon>Bacillati</taxon>
        <taxon>Bacillota</taxon>
        <taxon>Clostridia</taxon>
        <taxon>Eubacteriales</taxon>
        <taxon>Thermincolaceae</taxon>
        <taxon>Thermincola</taxon>
    </lineage>
</organism>
<dbReference type="GO" id="GO:0048473">
    <property type="term" value="P:D-methionine transmembrane transport"/>
    <property type="evidence" value="ECO:0007669"/>
    <property type="project" value="TreeGrafter"/>
</dbReference>
<evidence type="ECO:0000256" key="3">
    <source>
        <dbReference type="ARBA" id="ARBA00022448"/>
    </source>
</evidence>
<keyword evidence="4" id="KW-1003">Cell membrane</keyword>
<dbReference type="EMBL" id="LGTE01000003">
    <property type="protein sequence ID" value="KNZ70599.1"/>
    <property type="molecule type" value="Genomic_DNA"/>
</dbReference>
<accession>A0A0L6W665</accession>
<reference evidence="11" key="1">
    <citation type="submission" date="2015-07" db="EMBL/GenBank/DDBJ databases">
        <title>Complete Genome of Thermincola ferriacetica strain Z-0001T.</title>
        <authorList>
            <person name="Lusk B."/>
            <person name="Badalamenti J.P."/>
            <person name="Parameswaran P."/>
            <person name="Bond D.R."/>
            <person name="Torres C.I."/>
        </authorList>
    </citation>
    <scope>NUCLEOTIDE SEQUENCE [LARGE SCALE GENOMIC DNA]</scope>
    <source>
        <strain evidence="11">Z-0001</strain>
    </source>
</reference>
<comment type="similarity">
    <text evidence="2">Belongs to the binding-protein-dependent transport system permease family. CysTW subfamily.</text>
</comment>
<keyword evidence="3 8" id="KW-0813">Transport</keyword>
<dbReference type="FunFam" id="1.10.3720.10:FF:000002">
    <property type="entry name" value="D-methionine ABC transporter permease MetI"/>
    <property type="match status" value="1"/>
</dbReference>